<keyword evidence="8" id="KW-1185">Reference proteome</keyword>
<evidence type="ECO:0000313" key="7">
    <source>
        <dbReference type="EMBL" id="KPV73293.1"/>
    </source>
</evidence>
<gene>
    <name evidence="7" type="ORF">RHOBADRAFT_55056</name>
</gene>
<dbReference type="OrthoDB" id="2533414at2759"/>
<organism evidence="7 8">
    <name type="scientific">Rhodotorula graminis (strain WP1)</name>
    <dbReference type="NCBI Taxonomy" id="578459"/>
    <lineage>
        <taxon>Eukaryota</taxon>
        <taxon>Fungi</taxon>
        <taxon>Dikarya</taxon>
        <taxon>Basidiomycota</taxon>
        <taxon>Pucciniomycotina</taxon>
        <taxon>Microbotryomycetes</taxon>
        <taxon>Sporidiobolales</taxon>
        <taxon>Sporidiobolaceae</taxon>
        <taxon>Rhodotorula</taxon>
    </lineage>
</organism>
<feature type="compositionally biased region" description="Low complexity" evidence="6">
    <location>
        <begin position="41"/>
        <end position="66"/>
    </location>
</feature>
<dbReference type="RefSeq" id="XP_018269342.1">
    <property type="nucleotide sequence ID" value="XM_018417639.1"/>
</dbReference>
<dbReference type="AlphaFoldDB" id="A0A0N8PZU4"/>
<name>A0A0N8PZU4_RHOGW</name>
<comment type="similarity">
    <text evidence="2">Belongs to the glycosyltransferase 92 family.</text>
</comment>
<dbReference type="GO" id="GO:0016757">
    <property type="term" value="F:glycosyltransferase activity"/>
    <property type="evidence" value="ECO:0007669"/>
    <property type="project" value="UniProtKB-KW"/>
</dbReference>
<proteinExistence type="inferred from homology"/>
<dbReference type="Proteomes" id="UP000053890">
    <property type="component" value="Unassembled WGS sequence"/>
</dbReference>
<dbReference type="GeneID" id="28978087"/>
<dbReference type="EMBL" id="KQ474083">
    <property type="protein sequence ID" value="KPV73293.1"/>
    <property type="molecule type" value="Genomic_DNA"/>
</dbReference>
<evidence type="ECO:0000256" key="4">
    <source>
        <dbReference type="ARBA" id="ARBA00022679"/>
    </source>
</evidence>
<evidence type="ECO:0000313" key="8">
    <source>
        <dbReference type="Proteomes" id="UP000053890"/>
    </source>
</evidence>
<dbReference type="InterPro" id="IPR008166">
    <property type="entry name" value="Glyco_transf_92"/>
</dbReference>
<evidence type="ECO:0000256" key="1">
    <source>
        <dbReference type="ARBA" id="ARBA00004370"/>
    </source>
</evidence>
<evidence type="ECO:0000256" key="6">
    <source>
        <dbReference type="SAM" id="MobiDB-lite"/>
    </source>
</evidence>
<feature type="region of interest" description="Disordered" evidence="6">
    <location>
        <begin position="41"/>
        <end position="77"/>
    </location>
</feature>
<keyword evidence="5" id="KW-0472">Membrane</keyword>
<reference evidence="7 8" key="1">
    <citation type="journal article" date="2015" name="Front. Microbiol.">
        <title>Genome sequence of the plant growth promoting endophytic yeast Rhodotorula graminis WP1.</title>
        <authorList>
            <person name="Firrincieli A."/>
            <person name="Otillar R."/>
            <person name="Salamov A."/>
            <person name="Schmutz J."/>
            <person name="Khan Z."/>
            <person name="Redman R.S."/>
            <person name="Fleck N.D."/>
            <person name="Lindquist E."/>
            <person name="Grigoriev I.V."/>
            <person name="Doty S.L."/>
        </authorList>
    </citation>
    <scope>NUCLEOTIDE SEQUENCE [LARGE SCALE GENOMIC DNA]</scope>
    <source>
        <strain evidence="7 8">WP1</strain>
    </source>
</reference>
<evidence type="ECO:0000256" key="5">
    <source>
        <dbReference type="ARBA" id="ARBA00023136"/>
    </source>
</evidence>
<dbReference type="OMA" id="YESASVH"/>
<dbReference type="GO" id="GO:0016020">
    <property type="term" value="C:membrane"/>
    <property type="evidence" value="ECO:0007669"/>
    <property type="project" value="UniProtKB-SubCell"/>
</dbReference>
<comment type="subcellular location">
    <subcellularLocation>
        <location evidence="1">Membrane</location>
    </subcellularLocation>
</comment>
<evidence type="ECO:0008006" key="9">
    <source>
        <dbReference type="Google" id="ProtNLM"/>
    </source>
</evidence>
<protein>
    <recommendedName>
        <fullName evidence="9">Glycosyltransferase family 92 protein</fullName>
    </recommendedName>
</protein>
<sequence length="527" mass="58946">MVSAALFSQRLRARLWQNRGVLAVVGGLSLLLFVLASPSPPASTSRPPTSTAARAAAAAPLQSSSRPSRRKPSSSGQVVWASTQAGLVQKRLAAPFDDHRATFIHAVVQRENETYRTPGADWQRYVALPLHVEKLPYADPAHQIHSAHLDFVSVAKCTHTFDGEMYETRALSDHADYVYFVRCPIPDELDEELDAVPDGTLKTTLTWVYRDGQGSFNKTFTLEAHYPEPETEFGVCLSPIWAHLDARATLEWRENLRTLGVQAVHWHARDAAVGDFVQRYVDASGAKDTWLYSPPTSLETYGHRDNLADNGLYGDQIIYYLSCKFRSLHTSPSRWLAFIDRDEDFVPKVYPSAALSDDEAAAQLARLLPDYFSTVPEAVGSTCFGKGYHGALIKSVAKRVPAEVAKTQPLELAWIQKLGPPTTSIKCMHRTKAFIHATVHYGEQWYPGYAPVTLENGTEHMSDAVPFRLIHQIPKGGWFSVPKPYTPPYVRDDLEAYLARLWRLREATWDKMGWACSEVPCRFASDE</sequence>
<keyword evidence="3" id="KW-0328">Glycosyltransferase</keyword>
<keyword evidence="4" id="KW-0808">Transferase</keyword>
<evidence type="ECO:0000256" key="3">
    <source>
        <dbReference type="ARBA" id="ARBA00022676"/>
    </source>
</evidence>
<accession>A0A0N8PZU4</accession>
<dbReference type="Pfam" id="PF01697">
    <property type="entry name" value="Glyco_transf_92"/>
    <property type="match status" value="1"/>
</dbReference>
<evidence type="ECO:0000256" key="2">
    <source>
        <dbReference type="ARBA" id="ARBA00007647"/>
    </source>
</evidence>